<proteinExistence type="predicted"/>
<accession>A0A0A9HPB4</accession>
<reference evidence="2" key="1">
    <citation type="submission" date="2014-09" db="EMBL/GenBank/DDBJ databases">
        <authorList>
            <person name="Magalhaes I.L.F."/>
            <person name="Oliveira U."/>
            <person name="Santos F.R."/>
            <person name="Vidigal T.H.D.A."/>
            <person name="Brescovit A.D."/>
            <person name="Santos A.J."/>
        </authorList>
    </citation>
    <scope>NUCLEOTIDE SEQUENCE</scope>
    <source>
        <tissue evidence="2">Shoot tissue taken approximately 20 cm above the soil surface</tissue>
    </source>
</reference>
<protein>
    <submittedName>
        <fullName evidence="2">Uncharacterized protein</fullName>
    </submittedName>
</protein>
<sequence length="55" mass="6553">MDFVLEVAYSIYVHFICLESFMLEVAYSIYVHFICLESFTLEKRIISRDWHGCAI</sequence>
<evidence type="ECO:0000256" key="1">
    <source>
        <dbReference type="SAM" id="Phobius"/>
    </source>
</evidence>
<dbReference type="AlphaFoldDB" id="A0A0A9HPB4"/>
<keyword evidence="1" id="KW-0472">Membrane</keyword>
<keyword evidence="1" id="KW-1133">Transmembrane helix</keyword>
<organism evidence="2">
    <name type="scientific">Arundo donax</name>
    <name type="common">Giant reed</name>
    <name type="synonym">Donax arundinaceus</name>
    <dbReference type="NCBI Taxonomy" id="35708"/>
    <lineage>
        <taxon>Eukaryota</taxon>
        <taxon>Viridiplantae</taxon>
        <taxon>Streptophyta</taxon>
        <taxon>Embryophyta</taxon>
        <taxon>Tracheophyta</taxon>
        <taxon>Spermatophyta</taxon>
        <taxon>Magnoliopsida</taxon>
        <taxon>Liliopsida</taxon>
        <taxon>Poales</taxon>
        <taxon>Poaceae</taxon>
        <taxon>PACMAD clade</taxon>
        <taxon>Arundinoideae</taxon>
        <taxon>Arundineae</taxon>
        <taxon>Arundo</taxon>
    </lineage>
</organism>
<dbReference type="EMBL" id="GBRH01160242">
    <property type="protein sequence ID" value="JAE37654.1"/>
    <property type="molecule type" value="Transcribed_RNA"/>
</dbReference>
<feature type="transmembrane region" description="Helical" evidence="1">
    <location>
        <begin position="12"/>
        <end position="36"/>
    </location>
</feature>
<name>A0A0A9HPB4_ARUDO</name>
<keyword evidence="1" id="KW-0812">Transmembrane</keyword>
<evidence type="ECO:0000313" key="2">
    <source>
        <dbReference type="EMBL" id="JAE37654.1"/>
    </source>
</evidence>
<reference evidence="2" key="2">
    <citation type="journal article" date="2015" name="Data Brief">
        <title>Shoot transcriptome of the giant reed, Arundo donax.</title>
        <authorList>
            <person name="Barrero R.A."/>
            <person name="Guerrero F.D."/>
            <person name="Moolhuijzen P."/>
            <person name="Goolsby J.A."/>
            <person name="Tidwell J."/>
            <person name="Bellgard S.E."/>
            <person name="Bellgard M.I."/>
        </authorList>
    </citation>
    <scope>NUCLEOTIDE SEQUENCE</scope>
    <source>
        <tissue evidence="2">Shoot tissue taken approximately 20 cm above the soil surface</tissue>
    </source>
</reference>